<dbReference type="OrthoDB" id="10260443at2759"/>
<dbReference type="GO" id="GO:0006797">
    <property type="term" value="P:polyphosphate metabolic process"/>
    <property type="evidence" value="ECO:0007669"/>
    <property type="project" value="TreeGrafter"/>
</dbReference>
<feature type="compositionally biased region" description="Polar residues" evidence="6">
    <location>
        <begin position="402"/>
        <end position="416"/>
    </location>
</feature>
<keyword evidence="4 7" id="KW-1133">Transmembrane helix</keyword>
<feature type="transmembrane region" description="Helical" evidence="7">
    <location>
        <begin position="970"/>
        <end position="988"/>
    </location>
</feature>
<feature type="region of interest" description="Disordered" evidence="6">
    <location>
        <begin position="300"/>
        <end position="442"/>
    </location>
</feature>
<evidence type="ECO:0000256" key="4">
    <source>
        <dbReference type="ARBA" id="ARBA00022989"/>
    </source>
</evidence>
<dbReference type="InterPro" id="IPR036291">
    <property type="entry name" value="NAD(P)-bd_dom_sf"/>
</dbReference>
<feature type="transmembrane region" description="Helical" evidence="7">
    <location>
        <begin position="995"/>
        <end position="1014"/>
    </location>
</feature>
<dbReference type="InterPro" id="IPR004680">
    <property type="entry name" value="Cit_transptr-like_dom"/>
</dbReference>
<evidence type="ECO:0000256" key="5">
    <source>
        <dbReference type="ARBA" id="ARBA00023136"/>
    </source>
</evidence>
<gene>
    <name evidence="9" type="ORF">L198_07764</name>
</gene>
<evidence type="ECO:0000256" key="2">
    <source>
        <dbReference type="ARBA" id="ARBA00022448"/>
    </source>
</evidence>
<evidence type="ECO:0000256" key="6">
    <source>
        <dbReference type="SAM" id="MobiDB-lite"/>
    </source>
</evidence>
<feature type="compositionally biased region" description="Basic and acidic residues" evidence="6">
    <location>
        <begin position="323"/>
        <end position="338"/>
    </location>
</feature>
<evidence type="ECO:0000256" key="1">
    <source>
        <dbReference type="ARBA" id="ARBA00004141"/>
    </source>
</evidence>
<accession>A0A1E3I171</accession>
<dbReference type="GO" id="GO:0006817">
    <property type="term" value="P:phosphate ion transport"/>
    <property type="evidence" value="ECO:0007669"/>
    <property type="project" value="TreeGrafter"/>
</dbReference>
<dbReference type="InterPro" id="IPR004331">
    <property type="entry name" value="SPX_dom"/>
</dbReference>
<dbReference type="EMBL" id="AWGH01000041">
    <property type="protein sequence ID" value="ODN82344.1"/>
    <property type="molecule type" value="Genomic_DNA"/>
</dbReference>
<evidence type="ECO:0000256" key="3">
    <source>
        <dbReference type="ARBA" id="ARBA00022692"/>
    </source>
</evidence>
<evidence type="ECO:0000313" key="9">
    <source>
        <dbReference type="EMBL" id="ODN82344.1"/>
    </source>
</evidence>
<evidence type="ECO:0000259" key="8">
    <source>
        <dbReference type="PROSITE" id="PS51382"/>
    </source>
</evidence>
<comment type="caution">
    <text evidence="9">The sequence shown here is derived from an EMBL/GenBank/DDBJ whole genome shotgun (WGS) entry which is preliminary data.</text>
</comment>
<dbReference type="SUPFAM" id="SSF51735">
    <property type="entry name" value="NAD(P)-binding Rossmann-fold domains"/>
    <property type="match status" value="1"/>
</dbReference>
<dbReference type="RefSeq" id="XP_019028299.1">
    <property type="nucleotide sequence ID" value="XM_019179752.1"/>
</dbReference>
<dbReference type="Pfam" id="PF01370">
    <property type="entry name" value="Epimerase"/>
    <property type="match status" value="1"/>
</dbReference>
<dbReference type="AlphaFoldDB" id="A0A1E3I171"/>
<feature type="transmembrane region" description="Helical" evidence="7">
    <location>
        <begin position="812"/>
        <end position="830"/>
    </location>
</feature>
<feature type="transmembrane region" description="Helical" evidence="7">
    <location>
        <begin position="895"/>
        <end position="917"/>
    </location>
</feature>
<dbReference type="PANTHER" id="PTHR10283:SF92">
    <property type="entry name" value="LOW-AFFINITY PHOSPHATE TRANSPORTER PHO91"/>
    <property type="match status" value="1"/>
</dbReference>
<sequence>MAPITKGDLILVTGASGYISSHTAKEFLKQGYKVRGTVRSQEKGEYLRNLFEGLGQFEYAIVEDIAKDGVFDEAVKGVNAVAHLASPFYVSDVKDPQELIGPAVKGTTGILKSIQKNNPGIKRVVITSSVASVMSVRSRKTPVIYTEEDWNVDSIKHVEENGLQPLSNPIRLEDTHQEHLHHERKPWSWKHATKAPKSGDNMKFGTLLELNSNIEWWENYVDYDSLKKLFPSNPLDPDYRATLDESSSILPTARGNKKYASPDDFRQALDKERNKVTSFYQPKFGELAQSLEVLEEEVAAIEERDLTQPDTIKEEDEEDEDGEPRTAEGEVGEVRETDNLIEPSHSPTRSRSSFGRPRPSLVGRLNNTFRFGKRKNGAPSPRDHDILEASIPPFYRGGGRSPSATRSQRMSDSVGSSYFDDPGSARVPGTKAGRRSSELESSVDDLATVAGTHGRRTSISSLSSHEGDFAWSNPRHHSLGLVQMDPATVPEWAQTYQGDVEEGRNALAEPGARRPVFIWTANSDYGTVLRIGFKKRISKIWLDAYALKQYVDLNMTAFEKILKKYDKNTEFKLKKEYIKDVVLKSVPWTDEAKQELDELLGRILFLYRRVAAGGDDDLAKEQLRSQLREKVVIDRETVWSQMISGRNRSEGIFRSVTPDQILEFGSSKNVFKTPFGGIGVPNWLTMKVVMAVVAAASLVTIVQVQPLDRVEESNCMAMLVFCIILWATEAIPLFVTSLAVPLLTVFLRVLRSSDGEDERLSAADATKYIFSQMFSPTIMLLIGGFTIAAVLSKTRLDVMTATRILNAAGSKPSTVLLVLMAVATFASMWISNVAAPTLCYALIKPITDELHPKSQFSKCLIIAIALAANIGGQASPISSPQNLISLGSMDPPLSWIQWFAISIPVSSLSVLAIWAFLHINYRWEADLQIPKMRKNTDSLTMTHYYVLIVSGLTIMLWCGEKSMEDWVGDMGVIAIIPLLAFFGTGILSKEDFHSFHWSIVFLAMGGIALGKATLSSGLLDMLDSVLEHLVEGLGLYSILIVFSILALVIATFISHTIAAVLLVPIATRIGDSLDEPHPRLLIMATALICSAGMGLPVSGFPNMTAITQENKLGQRFIGASDFLKNGIASSVLATFVIVTLGYAIMRGLR</sequence>
<dbReference type="PROSITE" id="PS51382">
    <property type="entry name" value="SPX"/>
    <property type="match status" value="1"/>
</dbReference>
<feature type="compositionally biased region" description="Low complexity" evidence="6">
    <location>
        <begin position="346"/>
        <end position="360"/>
    </location>
</feature>
<dbReference type="InterPro" id="IPR001509">
    <property type="entry name" value="Epimerase_deHydtase"/>
</dbReference>
<proteinExistence type="predicted"/>
<protein>
    <submittedName>
        <fullName evidence="9">Phosphate transporter</fullName>
    </submittedName>
</protein>
<keyword evidence="5 7" id="KW-0472">Membrane</keyword>
<dbReference type="CDD" id="cd01115">
    <property type="entry name" value="SLC13_permease"/>
    <property type="match status" value="1"/>
</dbReference>
<feature type="transmembrane region" description="Helical" evidence="7">
    <location>
        <begin position="1034"/>
        <end position="1067"/>
    </location>
</feature>
<feature type="compositionally biased region" description="Acidic residues" evidence="6">
    <location>
        <begin position="313"/>
        <end position="322"/>
    </location>
</feature>
<keyword evidence="3 7" id="KW-0812">Transmembrane</keyword>
<dbReference type="Pfam" id="PF03105">
    <property type="entry name" value="SPX"/>
    <property type="match status" value="1"/>
</dbReference>
<reference evidence="9 10" key="1">
    <citation type="submission" date="2016-06" db="EMBL/GenBank/DDBJ databases">
        <title>Evolution of pathogenesis and genome organization in the Tremellales.</title>
        <authorList>
            <person name="Cuomo C."/>
            <person name="Litvintseva A."/>
            <person name="Heitman J."/>
            <person name="Chen Y."/>
            <person name="Sun S."/>
            <person name="Springer D."/>
            <person name="Dromer F."/>
            <person name="Young S."/>
            <person name="Zeng Q."/>
            <person name="Chapman S."/>
            <person name="Gujja S."/>
            <person name="Saif S."/>
            <person name="Birren B."/>
        </authorList>
    </citation>
    <scope>NUCLEOTIDE SEQUENCE [LARGE SCALE GENOMIC DNA]</scope>
    <source>
        <strain evidence="9 10">CBS 7118</strain>
    </source>
</reference>
<dbReference type="Gene3D" id="3.40.50.720">
    <property type="entry name" value="NAD(P)-binding Rossmann-like Domain"/>
    <property type="match status" value="1"/>
</dbReference>
<dbReference type="Proteomes" id="UP000094819">
    <property type="component" value="Unassembled WGS sequence"/>
</dbReference>
<keyword evidence="10" id="KW-1185">Reference proteome</keyword>
<evidence type="ECO:0000256" key="7">
    <source>
        <dbReference type="SAM" id="Phobius"/>
    </source>
</evidence>
<feature type="domain" description="SPX" evidence="8">
    <location>
        <begin position="202"/>
        <end position="579"/>
    </location>
</feature>
<name>A0A1E3I171_9TREE</name>
<organism evidence="9 10">
    <name type="scientific">Cryptococcus wingfieldii CBS 7118</name>
    <dbReference type="NCBI Taxonomy" id="1295528"/>
    <lineage>
        <taxon>Eukaryota</taxon>
        <taxon>Fungi</taxon>
        <taxon>Dikarya</taxon>
        <taxon>Basidiomycota</taxon>
        <taxon>Agaricomycotina</taxon>
        <taxon>Tremellomycetes</taxon>
        <taxon>Tremellales</taxon>
        <taxon>Cryptococcaceae</taxon>
        <taxon>Cryptococcus</taxon>
    </lineage>
</organism>
<dbReference type="GO" id="GO:0005886">
    <property type="term" value="C:plasma membrane"/>
    <property type="evidence" value="ECO:0007669"/>
    <property type="project" value="TreeGrafter"/>
</dbReference>
<keyword evidence="2" id="KW-0813">Transport</keyword>
<feature type="transmembrane region" description="Helical" evidence="7">
    <location>
        <begin position="938"/>
        <end position="958"/>
    </location>
</feature>
<feature type="transmembrane region" description="Helical" evidence="7">
    <location>
        <begin position="1126"/>
        <end position="1145"/>
    </location>
</feature>
<feature type="transmembrane region" description="Helical" evidence="7">
    <location>
        <begin position="716"/>
        <end position="749"/>
    </location>
</feature>
<dbReference type="GeneID" id="30196975"/>
<evidence type="ECO:0000313" key="10">
    <source>
        <dbReference type="Proteomes" id="UP000094819"/>
    </source>
</evidence>
<dbReference type="PANTHER" id="PTHR10283">
    <property type="entry name" value="SOLUTE CARRIER FAMILY 13 MEMBER"/>
    <property type="match status" value="1"/>
</dbReference>
<feature type="transmembrane region" description="Helical" evidence="7">
    <location>
        <begin position="769"/>
        <end position="791"/>
    </location>
</feature>
<dbReference type="Pfam" id="PF03600">
    <property type="entry name" value="CitMHS"/>
    <property type="match status" value="1"/>
</dbReference>
<comment type="subcellular location">
    <subcellularLocation>
        <location evidence="1">Membrane</location>
        <topology evidence="1">Multi-pass membrane protein</topology>
    </subcellularLocation>
</comment>
<feature type="transmembrane region" description="Helical" evidence="7">
    <location>
        <begin position="683"/>
        <end position="704"/>
    </location>
</feature>
<dbReference type="GO" id="GO:0005315">
    <property type="term" value="F:phosphate transmembrane transporter activity"/>
    <property type="evidence" value="ECO:0007669"/>
    <property type="project" value="TreeGrafter"/>
</dbReference>
<feature type="transmembrane region" description="Helical" evidence="7">
    <location>
        <begin position="1079"/>
        <end position="1097"/>
    </location>
</feature>